<dbReference type="Gene3D" id="3.40.50.300">
    <property type="entry name" value="P-loop containing nucleotide triphosphate hydrolases"/>
    <property type="match status" value="1"/>
</dbReference>
<keyword evidence="3" id="KW-1185">Reference proteome</keyword>
<dbReference type="Pfam" id="PF00270">
    <property type="entry name" value="DEAD"/>
    <property type="match status" value="1"/>
</dbReference>
<organism evidence="2 3">
    <name type="scientific">Dendrothele bispora (strain CBS 962.96)</name>
    <dbReference type="NCBI Taxonomy" id="1314807"/>
    <lineage>
        <taxon>Eukaryota</taxon>
        <taxon>Fungi</taxon>
        <taxon>Dikarya</taxon>
        <taxon>Basidiomycota</taxon>
        <taxon>Agaricomycotina</taxon>
        <taxon>Agaricomycetes</taxon>
        <taxon>Agaricomycetidae</taxon>
        <taxon>Agaricales</taxon>
        <taxon>Agaricales incertae sedis</taxon>
        <taxon>Dendrothele</taxon>
    </lineage>
</organism>
<dbReference type="EMBL" id="ML179133">
    <property type="protein sequence ID" value="THU98576.1"/>
    <property type="molecule type" value="Genomic_DNA"/>
</dbReference>
<sequence length="114" mass="12564">MAFPLRWTDSLGADTLEQVVLRCITHCTNGLHGYQVEPLQLVLNQEDLIFISGTGCGKAALFIIPLIVHREILAHPELYPAFPVKKNVVVVVITPTKGLANSIVSIMRLSHIHT</sequence>
<protein>
    <recommendedName>
        <fullName evidence="1">DEAD/DEAH-box helicase domain-containing protein</fullName>
    </recommendedName>
</protein>
<dbReference type="GO" id="GO:0003676">
    <property type="term" value="F:nucleic acid binding"/>
    <property type="evidence" value="ECO:0007669"/>
    <property type="project" value="InterPro"/>
</dbReference>
<dbReference type="InterPro" id="IPR027417">
    <property type="entry name" value="P-loop_NTPase"/>
</dbReference>
<feature type="domain" description="DEAD/DEAH-box helicase" evidence="1">
    <location>
        <begin position="35"/>
        <end position="107"/>
    </location>
</feature>
<proteinExistence type="predicted"/>
<dbReference type="AlphaFoldDB" id="A0A4S8M888"/>
<name>A0A4S8M888_DENBC</name>
<evidence type="ECO:0000313" key="2">
    <source>
        <dbReference type="EMBL" id="THU98576.1"/>
    </source>
</evidence>
<dbReference type="Proteomes" id="UP000297245">
    <property type="component" value="Unassembled WGS sequence"/>
</dbReference>
<dbReference type="GO" id="GO:0005524">
    <property type="term" value="F:ATP binding"/>
    <property type="evidence" value="ECO:0007669"/>
    <property type="project" value="InterPro"/>
</dbReference>
<evidence type="ECO:0000259" key="1">
    <source>
        <dbReference type="Pfam" id="PF00270"/>
    </source>
</evidence>
<evidence type="ECO:0000313" key="3">
    <source>
        <dbReference type="Proteomes" id="UP000297245"/>
    </source>
</evidence>
<reference evidence="2 3" key="1">
    <citation type="journal article" date="2019" name="Nat. Ecol. Evol.">
        <title>Megaphylogeny resolves global patterns of mushroom evolution.</title>
        <authorList>
            <person name="Varga T."/>
            <person name="Krizsan K."/>
            <person name="Foldi C."/>
            <person name="Dima B."/>
            <person name="Sanchez-Garcia M."/>
            <person name="Sanchez-Ramirez S."/>
            <person name="Szollosi G.J."/>
            <person name="Szarkandi J.G."/>
            <person name="Papp V."/>
            <person name="Albert L."/>
            <person name="Andreopoulos W."/>
            <person name="Angelini C."/>
            <person name="Antonin V."/>
            <person name="Barry K.W."/>
            <person name="Bougher N.L."/>
            <person name="Buchanan P."/>
            <person name="Buyck B."/>
            <person name="Bense V."/>
            <person name="Catcheside P."/>
            <person name="Chovatia M."/>
            <person name="Cooper J."/>
            <person name="Damon W."/>
            <person name="Desjardin D."/>
            <person name="Finy P."/>
            <person name="Geml J."/>
            <person name="Haridas S."/>
            <person name="Hughes K."/>
            <person name="Justo A."/>
            <person name="Karasinski D."/>
            <person name="Kautmanova I."/>
            <person name="Kiss B."/>
            <person name="Kocsube S."/>
            <person name="Kotiranta H."/>
            <person name="LaButti K.M."/>
            <person name="Lechner B.E."/>
            <person name="Liimatainen K."/>
            <person name="Lipzen A."/>
            <person name="Lukacs Z."/>
            <person name="Mihaltcheva S."/>
            <person name="Morgado L.N."/>
            <person name="Niskanen T."/>
            <person name="Noordeloos M.E."/>
            <person name="Ohm R.A."/>
            <person name="Ortiz-Santana B."/>
            <person name="Ovrebo C."/>
            <person name="Racz N."/>
            <person name="Riley R."/>
            <person name="Savchenko A."/>
            <person name="Shiryaev A."/>
            <person name="Soop K."/>
            <person name="Spirin V."/>
            <person name="Szebenyi C."/>
            <person name="Tomsovsky M."/>
            <person name="Tulloss R.E."/>
            <person name="Uehling J."/>
            <person name="Grigoriev I.V."/>
            <person name="Vagvolgyi C."/>
            <person name="Papp T."/>
            <person name="Martin F.M."/>
            <person name="Miettinen O."/>
            <person name="Hibbett D.S."/>
            <person name="Nagy L.G."/>
        </authorList>
    </citation>
    <scope>NUCLEOTIDE SEQUENCE [LARGE SCALE GENOMIC DNA]</scope>
    <source>
        <strain evidence="2 3">CBS 962.96</strain>
    </source>
</reference>
<dbReference type="SUPFAM" id="SSF52540">
    <property type="entry name" value="P-loop containing nucleoside triphosphate hydrolases"/>
    <property type="match status" value="1"/>
</dbReference>
<dbReference type="InterPro" id="IPR011545">
    <property type="entry name" value="DEAD/DEAH_box_helicase_dom"/>
</dbReference>
<gene>
    <name evidence="2" type="ORF">K435DRAFT_660544</name>
</gene>
<dbReference type="OrthoDB" id="3105344at2759"/>
<accession>A0A4S8M888</accession>